<dbReference type="AlphaFoldDB" id="A0A1G6D8F8"/>
<keyword evidence="4" id="KW-1003">Cell membrane</keyword>
<gene>
    <name evidence="7" type="ORF">SAMN02982931_03149</name>
</gene>
<comment type="function">
    <text evidence="6">Has immunoglobulin-binding and hemagglutination properties, and can bind to mannose. Essential for virulence. May be involved in LPS biosynthesis or polysaccharide transport.</text>
</comment>
<dbReference type="GO" id="GO:0016020">
    <property type="term" value="C:membrane"/>
    <property type="evidence" value="ECO:0007669"/>
    <property type="project" value="UniProtKB-SubCell"/>
</dbReference>
<keyword evidence="8" id="KW-1185">Reference proteome</keyword>
<dbReference type="STRING" id="665467.SAMN02982931_03149"/>
<organism evidence="7 8">
    <name type="scientific">Bauldia litoralis</name>
    <dbReference type="NCBI Taxonomy" id="665467"/>
    <lineage>
        <taxon>Bacteria</taxon>
        <taxon>Pseudomonadati</taxon>
        <taxon>Pseudomonadota</taxon>
        <taxon>Alphaproteobacteria</taxon>
        <taxon>Hyphomicrobiales</taxon>
        <taxon>Kaistiaceae</taxon>
        <taxon>Bauldia</taxon>
    </lineage>
</organism>
<dbReference type="Pfam" id="PF07886">
    <property type="entry name" value="BA14K"/>
    <property type="match status" value="1"/>
</dbReference>
<reference evidence="7 8" key="1">
    <citation type="submission" date="2016-10" db="EMBL/GenBank/DDBJ databases">
        <authorList>
            <person name="de Groot N.N."/>
        </authorList>
    </citation>
    <scope>NUCLEOTIDE SEQUENCE [LARGE SCALE GENOMIC DNA]</scope>
    <source>
        <strain evidence="7 8">ATCC 35022</strain>
    </source>
</reference>
<evidence type="ECO:0000313" key="8">
    <source>
        <dbReference type="Proteomes" id="UP000199071"/>
    </source>
</evidence>
<evidence type="ECO:0000256" key="2">
    <source>
        <dbReference type="ARBA" id="ARBA00010270"/>
    </source>
</evidence>
<proteinExistence type="inferred from homology"/>
<dbReference type="OrthoDB" id="7889197at2"/>
<dbReference type="RefSeq" id="WP_090877615.1">
    <property type="nucleotide sequence ID" value="NZ_FMXQ01000006.1"/>
</dbReference>
<evidence type="ECO:0000256" key="6">
    <source>
        <dbReference type="ARBA" id="ARBA00025321"/>
    </source>
</evidence>
<name>A0A1G6D8F8_9HYPH</name>
<comment type="similarity">
    <text evidence="2">Belongs to the BA14k family.</text>
</comment>
<accession>A0A1G6D8F8</accession>
<keyword evidence="4" id="KW-0472">Membrane</keyword>
<dbReference type="GO" id="GO:0030246">
    <property type="term" value="F:carbohydrate binding"/>
    <property type="evidence" value="ECO:0007669"/>
    <property type="project" value="UniProtKB-KW"/>
</dbReference>
<sequence length="161" mass="16242">MKSLVSAIAVAAVVGTGFMGLGVTSASAQNSRAYCEQYARDVSRQETGGNIVGGAAVGAIGGAVLGGILGGGKKGSVGTGAAVGALGGGGLGAVNRKRVFDRAYAECINQPPAYVAPQPAYAPPVGSYEWQVACSRKYKSFNPSTGYYKGYDGAFHLCRIP</sequence>
<dbReference type="EMBL" id="FMXQ01000006">
    <property type="protein sequence ID" value="SDB41432.1"/>
    <property type="molecule type" value="Genomic_DNA"/>
</dbReference>
<evidence type="ECO:0000256" key="3">
    <source>
        <dbReference type="ARBA" id="ARBA00020552"/>
    </source>
</evidence>
<evidence type="ECO:0000256" key="1">
    <source>
        <dbReference type="ARBA" id="ARBA00004167"/>
    </source>
</evidence>
<protein>
    <recommendedName>
        <fullName evidence="3">Lectin-like protein BA14k</fullName>
    </recommendedName>
</protein>
<dbReference type="InterPro" id="IPR012413">
    <property type="entry name" value="BA14K"/>
</dbReference>
<dbReference type="Proteomes" id="UP000199071">
    <property type="component" value="Unassembled WGS sequence"/>
</dbReference>
<evidence type="ECO:0000256" key="5">
    <source>
        <dbReference type="ARBA" id="ARBA00022734"/>
    </source>
</evidence>
<keyword evidence="5" id="KW-0430">Lectin</keyword>
<evidence type="ECO:0000313" key="7">
    <source>
        <dbReference type="EMBL" id="SDB41432.1"/>
    </source>
</evidence>
<comment type="subcellular location">
    <subcellularLocation>
        <location evidence="1">Membrane</location>
        <topology evidence="1">Single-pass membrane protein</topology>
    </subcellularLocation>
</comment>
<evidence type="ECO:0000256" key="4">
    <source>
        <dbReference type="ARBA" id="ARBA00022475"/>
    </source>
</evidence>